<dbReference type="OrthoDB" id="371899at2759"/>
<dbReference type="InterPro" id="IPR027707">
    <property type="entry name" value="TNNT"/>
</dbReference>
<dbReference type="AlphaFoldDB" id="A0A9Q1BEG3"/>
<keyword evidence="4" id="KW-1185">Reference proteome</keyword>
<reference evidence="3" key="1">
    <citation type="submission" date="2021-10" db="EMBL/GenBank/DDBJ databases">
        <title>Tropical sea cucumber genome reveals ecological adaptation and Cuvierian tubules defense mechanism.</title>
        <authorList>
            <person name="Chen T."/>
        </authorList>
    </citation>
    <scope>NUCLEOTIDE SEQUENCE</scope>
    <source>
        <strain evidence="3">Nanhai2018</strain>
        <tissue evidence="3">Muscle</tissue>
    </source>
</reference>
<dbReference type="Gene3D" id="1.20.5.350">
    <property type="match status" value="1"/>
</dbReference>
<comment type="caution">
    <text evidence="3">The sequence shown here is derived from an EMBL/GenBank/DDBJ whole genome shotgun (WGS) entry which is preliminary data.</text>
</comment>
<dbReference type="GO" id="GO:0005523">
    <property type="term" value="F:tropomyosin binding"/>
    <property type="evidence" value="ECO:0007669"/>
    <property type="project" value="TreeGrafter"/>
</dbReference>
<feature type="region of interest" description="Disordered" evidence="2">
    <location>
        <begin position="53"/>
        <end position="120"/>
    </location>
</feature>
<dbReference type="InterPro" id="IPR038077">
    <property type="entry name" value="Troponin_sf"/>
</dbReference>
<evidence type="ECO:0000313" key="3">
    <source>
        <dbReference type="EMBL" id="KAJ8023630.1"/>
    </source>
</evidence>
<feature type="region of interest" description="Disordered" evidence="2">
    <location>
        <begin position="1"/>
        <end position="21"/>
    </location>
</feature>
<dbReference type="SUPFAM" id="SSF90250">
    <property type="entry name" value="Troponin coil-coiled subunits"/>
    <property type="match status" value="1"/>
</dbReference>
<proteinExistence type="inferred from homology"/>
<name>A0A9Q1BEG3_HOLLE</name>
<comment type="similarity">
    <text evidence="1">Belongs to the troponin T family.</text>
</comment>
<dbReference type="PANTHER" id="PTHR11521:SF1">
    <property type="entry name" value="TROPONIN T, SKELETAL MUSCLE"/>
    <property type="match status" value="1"/>
</dbReference>
<dbReference type="GO" id="GO:0045214">
    <property type="term" value="P:sarcomere organization"/>
    <property type="evidence" value="ECO:0007669"/>
    <property type="project" value="TreeGrafter"/>
</dbReference>
<feature type="compositionally biased region" description="Low complexity" evidence="2">
    <location>
        <begin position="1"/>
        <end position="17"/>
    </location>
</feature>
<dbReference type="InterPro" id="IPR001978">
    <property type="entry name" value="Troponin"/>
</dbReference>
<sequence length="329" mass="38420">MSTNSSWSDVKSSTSKTPKTMISQVNLIMKSPGGVCSPQVTQILIMKPTPAIDNSAKKSHETFEAGQKLEALREKRAQQDQEKWQKWQEEREAERERMEIDKKRWEEQRERRKREQEEVEQQLKLFEEQRREREEAKARRMEEYERKRQAEDQNQASPYRVTSMINAVSLAAMKARQGNSHVKSKKDVIAERLPPLDISDDTSTEEMKKMVELLRGKLKTVRGEIFDLMQKTEKQDYFINELDQRIQDMNKDSAKPKPVLMIGSGTVVNHPVQPNRWRGIFQYCQSHERQRLRISSEGCILYPQAQEPFSRSQHWCKSAYESAAGKSGS</sequence>
<evidence type="ECO:0000256" key="1">
    <source>
        <dbReference type="ARBA" id="ARBA00008330"/>
    </source>
</evidence>
<accession>A0A9Q1BEG3</accession>
<feature type="compositionally biased region" description="Basic and acidic residues" evidence="2">
    <location>
        <begin position="70"/>
        <end position="116"/>
    </location>
</feature>
<dbReference type="PANTHER" id="PTHR11521">
    <property type="entry name" value="TROPONIN T"/>
    <property type="match status" value="1"/>
</dbReference>
<dbReference type="GO" id="GO:0005861">
    <property type="term" value="C:troponin complex"/>
    <property type="evidence" value="ECO:0007669"/>
    <property type="project" value="InterPro"/>
</dbReference>
<protein>
    <submittedName>
        <fullName evidence="3">Uncharacterized protein</fullName>
    </submittedName>
</protein>
<dbReference type="GO" id="GO:0006937">
    <property type="term" value="P:regulation of muscle contraction"/>
    <property type="evidence" value="ECO:0007669"/>
    <property type="project" value="InterPro"/>
</dbReference>
<gene>
    <name evidence="3" type="ORF">HOLleu_36124</name>
</gene>
<evidence type="ECO:0000313" key="4">
    <source>
        <dbReference type="Proteomes" id="UP001152320"/>
    </source>
</evidence>
<dbReference type="Proteomes" id="UP001152320">
    <property type="component" value="Chromosome 19"/>
</dbReference>
<dbReference type="Pfam" id="PF00992">
    <property type="entry name" value="Troponin"/>
    <property type="match status" value="1"/>
</dbReference>
<dbReference type="GO" id="GO:0006936">
    <property type="term" value="P:muscle contraction"/>
    <property type="evidence" value="ECO:0007669"/>
    <property type="project" value="TreeGrafter"/>
</dbReference>
<organism evidence="3 4">
    <name type="scientific">Holothuria leucospilota</name>
    <name type="common">Black long sea cucumber</name>
    <name type="synonym">Mertensiothuria leucospilota</name>
    <dbReference type="NCBI Taxonomy" id="206669"/>
    <lineage>
        <taxon>Eukaryota</taxon>
        <taxon>Metazoa</taxon>
        <taxon>Echinodermata</taxon>
        <taxon>Eleutherozoa</taxon>
        <taxon>Echinozoa</taxon>
        <taxon>Holothuroidea</taxon>
        <taxon>Aspidochirotacea</taxon>
        <taxon>Aspidochirotida</taxon>
        <taxon>Holothuriidae</taxon>
        <taxon>Holothuria</taxon>
    </lineage>
</organism>
<evidence type="ECO:0000256" key="2">
    <source>
        <dbReference type="SAM" id="MobiDB-lite"/>
    </source>
</evidence>
<dbReference type="EMBL" id="JAIZAY010000019">
    <property type="protein sequence ID" value="KAJ8023630.1"/>
    <property type="molecule type" value="Genomic_DNA"/>
</dbReference>